<reference evidence="2" key="1">
    <citation type="submission" date="2018-10" db="EMBL/GenBank/DDBJ databases">
        <title>Hidden diversity of soil giant viruses.</title>
        <authorList>
            <person name="Schulz F."/>
            <person name="Alteio L."/>
            <person name="Goudeau D."/>
            <person name="Ryan E.M."/>
            <person name="Malmstrom R.R."/>
            <person name="Blanchard J."/>
            <person name="Woyke T."/>
        </authorList>
    </citation>
    <scope>NUCLEOTIDE SEQUENCE</scope>
    <source>
        <strain evidence="2">HAV1</strain>
    </source>
</reference>
<name>A0A3G5A5I7_9VIRU</name>
<keyword evidence="1" id="KW-0175">Coiled coil</keyword>
<evidence type="ECO:0000256" key="1">
    <source>
        <dbReference type="SAM" id="Coils"/>
    </source>
</evidence>
<accession>A0A3G5A5I7</accession>
<organism evidence="2">
    <name type="scientific">Harvfovirus sp</name>
    <dbReference type="NCBI Taxonomy" id="2487768"/>
    <lineage>
        <taxon>Viruses</taxon>
        <taxon>Varidnaviria</taxon>
        <taxon>Bamfordvirae</taxon>
        <taxon>Nucleocytoviricota</taxon>
        <taxon>Megaviricetes</taxon>
        <taxon>Imitervirales</taxon>
        <taxon>Mimiviridae</taxon>
        <taxon>Klosneuvirinae</taxon>
    </lineage>
</organism>
<gene>
    <name evidence="2" type="ORF">Harvfovirus37_15</name>
</gene>
<evidence type="ECO:0000313" key="2">
    <source>
        <dbReference type="EMBL" id="AYV81501.1"/>
    </source>
</evidence>
<sequence>MRRSGEVGCVVSKKAQIADAGGKRPDEAKLKQFLVKKTERAVEHKQRMEQKERRRAEIEDDMKLWFHQSAGMRHRVVLRASIFVLGRKTTKWKHRSSNWKENNVFNHIDGSRRHKFPDWHLSVKMTGEERDREAIMSRDKIWAWVQSTADLMDGLRQDDDSWNHKEAIWSSKFVINEGDLPRKIKIHWVTRSIF</sequence>
<feature type="coiled-coil region" evidence="1">
    <location>
        <begin position="34"/>
        <end position="61"/>
    </location>
</feature>
<proteinExistence type="predicted"/>
<dbReference type="EMBL" id="MK072279">
    <property type="protein sequence ID" value="AYV81501.1"/>
    <property type="molecule type" value="Genomic_DNA"/>
</dbReference>
<protein>
    <submittedName>
        <fullName evidence="2">Uncharacterized protein</fullName>
    </submittedName>
</protein>